<evidence type="ECO:0000313" key="2">
    <source>
        <dbReference type="Proteomes" id="UP001305414"/>
    </source>
</evidence>
<keyword evidence="2" id="KW-1185">Reference proteome</keyword>
<name>A0AAN7YZC6_9PEZI</name>
<dbReference type="AlphaFoldDB" id="A0AAN7YZC6"/>
<gene>
    <name evidence="1" type="ORF">RRF57_006919</name>
</gene>
<proteinExistence type="predicted"/>
<evidence type="ECO:0000313" key="1">
    <source>
        <dbReference type="EMBL" id="KAK5631205.1"/>
    </source>
</evidence>
<dbReference type="EMBL" id="JAWHQM010000018">
    <property type="protein sequence ID" value="KAK5631205.1"/>
    <property type="molecule type" value="Genomic_DNA"/>
</dbReference>
<protein>
    <submittedName>
        <fullName evidence="1">Uncharacterized protein</fullName>
    </submittedName>
</protein>
<accession>A0AAN7YZC6</accession>
<organism evidence="1 2">
    <name type="scientific">Xylaria bambusicola</name>
    <dbReference type="NCBI Taxonomy" id="326684"/>
    <lineage>
        <taxon>Eukaryota</taxon>
        <taxon>Fungi</taxon>
        <taxon>Dikarya</taxon>
        <taxon>Ascomycota</taxon>
        <taxon>Pezizomycotina</taxon>
        <taxon>Sordariomycetes</taxon>
        <taxon>Xylariomycetidae</taxon>
        <taxon>Xylariales</taxon>
        <taxon>Xylariaceae</taxon>
        <taxon>Xylaria</taxon>
    </lineage>
</organism>
<reference evidence="1 2" key="1">
    <citation type="submission" date="2023-10" db="EMBL/GenBank/DDBJ databases">
        <title>Draft genome sequence of Xylaria bambusicola isolate GMP-LS, the root and basal stem rot pathogen of sugarcane in Indonesia.</title>
        <authorList>
            <person name="Selvaraj P."/>
            <person name="Muralishankar V."/>
            <person name="Muruganantham S."/>
            <person name="Sp S."/>
            <person name="Haryani S."/>
            <person name="Lau K.J.X."/>
            <person name="Naqvi N.I."/>
        </authorList>
    </citation>
    <scope>NUCLEOTIDE SEQUENCE [LARGE SCALE GENOMIC DNA]</scope>
    <source>
        <strain evidence="1">GMP-LS</strain>
    </source>
</reference>
<dbReference type="Proteomes" id="UP001305414">
    <property type="component" value="Unassembled WGS sequence"/>
</dbReference>
<sequence length="59" mass="6396">MPGVKDGIPFSGYHNADVFPRPAKLTELDMTSQSSRPQSPPTLGKLTLATAILLLWKTT</sequence>
<comment type="caution">
    <text evidence="1">The sequence shown here is derived from an EMBL/GenBank/DDBJ whole genome shotgun (WGS) entry which is preliminary data.</text>
</comment>